<protein>
    <recommendedName>
        <fullName evidence="3">Acyl-CoA dehydrogenase</fullName>
    </recommendedName>
</protein>
<dbReference type="RefSeq" id="WP_065824426.1">
    <property type="nucleotide sequence ID" value="NZ_CAWMQZ010000187.1"/>
</dbReference>
<gene>
    <name evidence="1" type="ORF">Ppb6_03832</name>
</gene>
<dbReference type="STRING" id="286156.Ppb6_03832"/>
<dbReference type="Proteomes" id="UP000093476">
    <property type="component" value="Unassembled WGS sequence"/>
</dbReference>
<comment type="caution">
    <text evidence="1">The sequence shown here is derived from an EMBL/GenBank/DDBJ whole genome shotgun (WGS) entry which is preliminary data.</text>
</comment>
<name>A0A1C0TYQ2_9GAMM</name>
<evidence type="ECO:0000313" key="2">
    <source>
        <dbReference type="Proteomes" id="UP000093476"/>
    </source>
</evidence>
<keyword evidence="2" id="KW-1185">Reference proteome</keyword>
<evidence type="ECO:0008006" key="3">
    <source>
        <dbReference type="Google" id="ProtNLM"/>
    </source>
</evidence>
<evidence type="ECO:0000313" key="1">
    <source>
        <dbReference type="EMBL" id="OCQ50736.1"/>
    </source>
</evidence>
<dbReference type="AlphaFoldDB" id="A0A1C0TYQ2"/>
<proteinExistence type="predicted"/>
<dbReference type="EMBL" id="LOMY01000187">
    <property type="protein sequence ID" value="OCQ50736.1"/>
    <property type="molecule type" value="Genomic_DNA"/>
</dbReference>
<accession>A0A1C0TYQ2</accession>
<sequence>MNNNIKNSHESILRSFGLKYFQTCDYNNVFPRDYFNSLKTNNVLYHLITDYESANLFSDIAHLIGQYSISASICWVMHNQQINTIHQLSPKIYEQLLYDQSLIASVTSEYNEIDSNALSNEGDKLRIIRSAPVCSYRYDADFFVVSMQHKDKTSSDRYLVLLPKEYVTPTNGYPLSSNRSTSSGPIEIDTYINAEQVIGNLSTIFASTFVPIAHIGWMSSYNGGLEGVLSRIRSSFRKKKSILSKKLSDTLFRNRISQVIALEYTNRCLIQDCLYKNYSISDTSRKLSLNVIKTETAKNIRNASSLLEEALGSKYTMTPFDEFGAEIFCRDAKSASLMVHNDKFYQDIFDLWILKMT</sequence>
<reference evidence="1 2" key="1">
    <citation type="submission" date="2015-12" db="EMBL/GenBank/DDBJ databases">
        <title>Genome comparisons provide insights into the role of secondary metabolites in the pathogenic phase of the Photorhabdus life cycle.</title>
        <authorList>
            <person name="Tobias N.J."/>
            <person name="Mishra B."/>
            <person name="Gupta D.K."/>
            <person name="Thines M."/>
            <person name="Stinear T.P."/>
            <person name="Bode H.B."/>
        </authorList>
    </citation>
    <scope>NUCLEOTIDE SEQUENCE [LARGE SCALE GENOMIC DNA]</scope>
    <source>
        <strain evidence="1 2">PB68.1</strain>
    </source>
</reference>
<organism evidence="1 2">
    <name type="scientific">Photorhabdus australis subsp. thailandensis</name>
    <dbReference type="NCBI Taxonomy" id="2805096"/>
    <lineage>
        <taxon>Bacteria</taxon>
        <taxon>Pseudomonadati</taxon>
        <taxon>Pseudomonadota</taxon>
        <taxon>Gammaproteobacteria</taxon>
        <taxon>Enterobacterales</taxon>
        <taxon>Morganellaceae</taxon>
        <taxon>Photorhabdus</taxon>
    </lineage>
</organism>
<dbReference type="PATRIC" id="fig|286156.4.peg.4416"/>